<keyword evidence="1" id="KW-0812">Transmembrane</keyword>
<name>A0ABR2JI02_9PEZI</name>
<protein>
    <submittedName>
        <fullName evidence="2">Uncharacterized protein</fullName>
    </submittedName>
</protein>
<dbReference type="Proteomes" id="UP001390339">
    <property type="component" value="Unassembled WGS sequence"/>
</dbReference>
<gene>
    <name evidence="2" type="ORF">PGQ11_002369</name>
</gene>
<dbReference type="EMBL" id="JAPCWZ010000002">
    <property type="protein sequence ID" value="KAK8877423.1"/>
    <property type="molecule type" value="Genomic_DNA"/>
</dbReference>
<accession>A0ABR2JI02</accession>
<evidence type="ECO:0000313" key="3">
    <source>
        <dbReference type="Proteomes" id="UP001390339"/>
    </source>
</evidence>
<keyword evidence="3" id="KW-1185">Reference proteome</keyword>
<reference evidence="2 3" key="1">
    <citation type="journal article" date="2024" name="IMA Fungus">
        <title>Apiospora arundinis, a panoply of carbohydrate-active enzymes and secondary metabolites.</title>
        <authorList>
            <person name="Sorensen T."/>
            <person name="Petersen C."/>
            <person name="Muurmann A.T."/>
            <person name="Christiansen J.V."/>
            <person name="Brundto M.L."/>
            <person name="Overgaard C.K."/>
            <person name="Boysen A.T."/>
            <person name="Wollenberg R.D."/>
            <person name="Larsen T.O."/>
            <person name="Sorensen J.L."/>
            <person name="Nielsen K.L."/>
            <person name="Sondergaard T.E."/>
        </authorList>
    </citation>
    <scope>NUCLEOTIDE SEQUENCE [LARGE SCALE GENOMIC DNA]</scope>
    <source>
        <strain evidence="2 3">AAU 773</strain>
    </source>
</reference>
<evidence type="ECO:0000256" key="1">
    <source>
        <dbReference type="SAM" id="Phobius"/>
    </source>
</evidence>
<feature type="transmembrane region" description="Helical" evidence="1">
    <location>
        <begin position="12"/>
        <end position="36"/>
    </location>
</feature>
<keyword evidence="1" id="KW-0472">Membrane</keyword>
<sequence length="85" mass="9521">MMKVGQAEPHRIGWIVGADIVNVDIMCCIQLTFFVLTHTYDVESCGVNGRRDRGAVTEIDEEYDTWPLVVTTSNDVRLGLFDSSI</sequence>
<evidence type="ECO:0000313" key="2">
    <source>
        <dbReference type="EMBL" id="KAK8877423.1"/>
    </source>
</evidence>
<comment type="caution">
    <text evidence="2">The sequence shown here is derived from an EMBL/GenBank/DDBJ whole genome shotgun (WGS) entry which is preliminary data.</text>
</comment>
<keyword evidence="1" id="KW-1133">Transmembrane helix</keyword>
<organism evidence="2 3">
    <name type="scientific">Apiospora arundinis</name>
    <dbReference type="NCBI Taxonomy" id="335852"/>
    <lineage>
        <taxon>Eukaryota</taxon>
        <taxon>Fungi</taxon>
        <taxon>Dikarya</taxon>
        <taxon>Ascomycota</taxon>
        <taxon>Pezizomycotina</taxon>
        <taxon>Sordariomycetes</taxon>
        <taxon>Xylariomycetidae</taxon>
        <taxon>Amphisphaeriales</taxon>
        <taxon>Apiosporaceae</taxon>
        <taxon>Apiospora</taxon>
    </lineage>
</organism>
<proteinExistence type="predicted"/>